<evidence type="ECO:0000313" key="5">
    <source>
        <dbReference type="Proteomes" id="UP000181980"/>
    </source>
</evidence>
<dbReference type="GO" id="GO:0009317">
    <property type="term" value="C:acetyl-CoA carboxylase complex"/>
    <property type="evidence" value="ECO:0007669"/>
    <property type="project" value="InterPro"/>
</dbReference>
<sequence length="527" mass="56227">MTDEVPDIHTTAGKLADLRQRIDDAVHAGSGGAVEKQHARGKGTARERIAMLLDDGSFVEFDELARHRSTAFGMDANRPYGDGVVTGFGTVDGRQVAVFAQDFTVFGGSLGQVFGEKIVKVMDFALKTGCPMIGINDSGGARIQEGVVSLGLYGEIFRRNVHASGVIPQISLIMGPCAGGAVYSPAITDFTVMVDQTSHMFITGPDVIKTVTGEDVGFEELGGARAHNTRSGNAHYMAGDEADAVDYVKALLSYLPQNNLDPAPSFAGVEASLEVSETDLALDTLVPDSANQPYDMHAVIEAVLDDGDFLEVQPLFAGNIVVGFGRVEGQSVGVVANQPLQFAGTLDIDASEKAARFVRTCDAFNIPVLTFVDVPGFLPGTDQEWNGIIRRGAKLIFAYAEATVPLVTIITRKAYGGAYDVMGSKHLGADVNLAWPTAQIAVMGAQGAVNILYRRELADAGDPAERRAELITEYEDTLANPYIAAERGYVDAVIEPSRTRAAVTQALRALRTKRETLPPKKHGNIPL</sequence>
<dbReference type="InterPro" id="IPR011762">
    <property type="entry name" value="COA_CT_N"/>
</dbReference>
<dbReference type="InterPro" id="IPR029045">
    <property type="entry name" value="ClpP/crotonase-like_dom_sf"/>
</dbReference>
<feature type="domain" description="CoA carboxyltransferase N-terminal" evidence="2">
    <location>
        <begin position="11"/>
        <end position="267"/>
    </location>
</feature>
<dbReference type="PROSITE" id="PS50980">
    <property type="entry name" value="COA_CT_NTER"/>
    <property type="match status" value="1"/>
</dbReference>
<reference evidence="5" key="1">
    <citation type="submission" date="2016-10" db="EMBL/GenBank/DDBJ databases">
        <authorList>
            <person name="Varghese N."/>
            <person name="Submissions S."/>
        </authorList>
    </citation>
    <scope>NUCLEOTIDE SEQUENCE [LARGE SCALE GENOMIC DNA]</scope>
    <source>
        <strain evidence="5">DSM 45237</strain>
    </source>
</reference>
<dbReference type="Gene3D" id="3.90.226.10">
    <property type="entry name" value="2-enoyl-CoA Hydratase, Chain A, domain 1"/>
    <property type="match status" value="2"/>
</dbReference>
<dbReference type="InterPro" id="IPR034733">
    <property type="entry name" value="AcCoA_carboxyl_beta"/>
</dbReference>
<dbReference type="InterPro" id="IPR000438">
    <property type="entry name" value="Acetyl_CoA_COase_Trfase_b_su"/>
</dbReference>
<evidence type="ECO:0000313" key="4">
    <source>
        <dbReference type="EMBL" id="SEE19484.1"/>
    </source>
</evidence>
<dbReference type="OrthoDB" id="9803706at2"/>
<dbReference type="GO" id="GO:0015977">
    <property type="term" value="P:carbon fixation"/>
    <property type="evidence" value="ECO:0007669"/>
    <property type="project" value="UniProtKB-ARBA"/>
</dbReference>
<dbReference type="GO" id="GO:0003989">
    <property type="term" value="F:acetyl-CoA carboxylase activity"/>
    <property type="evidence" value="ECO:0007669"/>
    <property type="project" value="InterPro"/>
</dbReference>
<evidence type="ECO:0000259" key="2">
    <source>
        <dbReference type="PROSITE" id="PS50980"/>
    </source>
</evidence>
<keyword evidence="4" id="KW-0808">Transferase</keyword>
<comment type="similarity">
    <text evidence="1">Belongs to the AccD/PCCB family.</text>
</comment>
<gene>
    <name evidence="4" type="ORF">SAMN04488561_0665</name>
</gene>
<name>A0A1H5GVF3_9ACTN</name>
<evidence type="ECO:0000256" key="1">
    <source>
        <dbReference type="ARBA" id="ARBA00006102"/>
    </source>
</evidence>
<dbReference type="Proteomes" id="UP000181980">
    <property type="component" value="Unassembled WGS sequence"/>
</dbReference>
<feature type="domain" description="CoA carboxyltransferase C-terminal" evidence="3">
    <location>
        <begin position="277"/>
        <end position="522"/>
    </location>
</feature>
<dbReference type="AlphaFoldDB" id="A0A1H5GVF3"/>
<dbReference type="Pfam" id="PF01039">
    <property type="entry name" value="Carboxyl_trans"/>
    <property type="match status" value="1"/>
</dbReference>
<protein>
    <submittedName>
        <fullName evidence="4">Propionyl-CoA carboxylase carboxyltransferase subunit</fullName>
    </submittedName>
</protein>
<dbReference type="SUPFAM" id="SSF52096">
    <property type="entry name" value="ClpP/crotonase"/>
    <property type="match status" value="2"/>
</dbReference>
<dbReference type="STRING" id="561176.SAMN04488561_0665"/>
<organism evidence="4 5">
    <name type="scientific">Jiangella alba</name>
    <dbReference type="NCBI Taxonomy" id="561176"/>
    <lineage>
        <taxon>Bacteria</taxon>
        <taxon>Bacillati</taxon>
        <taxon>Actinomycetota</taxon>
        <taxon>Actinomycetes</taxon>
        <taxon>Jiangellales</taxon>
        <taxon>Jiangellaceae</taxon>
        <taxon>Jiangella</taxon>
    </lineage>
</organism>
<dbReference type="GO" id="GO:0016740">
    <property type="term" value="F:transferase activity"/>
    <property type="evidence" value="ECO:0007669"/>
    <property type="project" value="UniProtKB-KW"/>
</dbReference>
<proteinExistence type="inferred from homology"/>
<accession>A0A1H5GVF3</accession>
<dbReference type="PANTHER" id="PTHR43842">
    <property type="entry name" value="PROPIONYL-COA CARBOXYLASE BETA CHAIN"/>
    <property type="match status" value="1"/>
</dbReference>
<dbReference type="InterPro" id="IPR011763">
    <property type="entry name" value="COA_CT_C"/>
</dbReference>
<dbReference type="InterPro" id="IPR051047">
    <property type="entry name" value="AccD/PCCB"/>
</dbReference>
<dbReference type="PROSITE" id="PS50989">
    <property type="entry name" value="COA_CT_CTER"/>
    <property type="match status" value="1"/>
</dbReference>
<evidence type="ECO:0000259" key="3">
    <source>
        <dbReference type="PROSITE" id="PS50989"/>
    </source>
</evidence>
<dbReference type="FunFam" id="3.90.226.10:FF:000016">
    <property type="entry name" value="Propionyl-CoA carboxylase, beta subunit"/>
    <property type="match status" value="1"/>
</dbReference>
<dbReference type="EMBL" id="FNUC01000003">
    <property type="protein sequence ID" value="SEE19484.1"/>
    <property type="molecule type" value="Genomic_DNA"/>
</dbReference>
<dbReference type="RefSeq" id="WP_069110512.1">
    <property type="nucleotide sequence ID" value="NZ_FNUC01000003.1"/>
</dbReference>
<dbReference type="GO" id="GO:0006633">
    <property type="term" value="P:fatty acid biosynthetic process"/>
    <property type="evidence" value="ECO:0007669"/>
    <property type="project" value="InterPro"/>
</dbReference>
<dbReference type="PANTHER" id="PTHR43842:SF2">
    <property type="entry name" value="PROPIONYL-COA CARBOXYLASE BETA CHAIN, MITOCHONDRIAL"/>
    <property type="match status" value="1"/>
</dbReference>
<dbReference type="GO" id="GO:0004658">
    <property type="term" value="F:propionyl-CoA carboxylase activity"/>
    <property type="evidence" value="ECO:0007669"/>
    <property type="project" value="UniProtKB-ARBA"/>
</dbReference>
<dbReference type="PRINTS" id="PR01070">
    <property type="entry name" value="ACCCTRFRASEB"/>
</dbReference>
<dbReference type="FunFam" id="3.90.226.10:FF:000017">
    <property type="entry name" value="Propionyl-CoA carboxylase subunit beta 5"/>
    <property type="match status" value="1"/>
</dbReference>
<keyword evidence="5" id="KW-1185">Reference proteome</keyword>